<dbReference type="InterPro" id="IPR002110">
    <property type="entry name" value="Ankyrin_rpt"/>
</dbReference>
<dbReference type="GeneID" id="14870672"/>
<evidence type="ECO:0000313" key="2">
    <source>
        <dbReference type="Proteomes" id="UP000007797"/>
    </source>
</evidence>
<dbReference type="InterPro" id="IPR052050">
    <property type="entry name" value="SecEffector_AnkRepeat"/>
</dbReference>
<dbReference type="KEGG" id="dfa:DFA_04194"/>
<dbReference type="PANTHER" id="PTHR46586:SF3">
    <property type="entry name" value="ANKYRIN REPEAT-CONTAINING PROTEIN"/>
    <property type="match status" value="1"/>
</dbReference>
<accession>F4Q1J7</accession>
<dbReference type="Pfam" id="PF13637">
    <property type="entry name" value="Ank_4"/>
    <property type="match status" value="2"/>
</dbReference>
<dbReference type="SUPFAM" id="SSF48403">
    <property type="entry name" value="Ankyrin repeat"/>
    <property type="match status" value="1"/>
</dbReference>
<name>F4Q1J7_CACFS</name>
<gene>
    <name evidence="1" type="ORF">DFA_04194</name>
</gene>
<dbReference type="EMBL" id="GL883018">
    <property type="protein sequence ID" value="EGG18698.1"/>
    <property type="molecule type" value="Genomic_DNA"/>
</dbReference>
<evidence type="ECO:0000313" key="1">
    <source>
        <dbReference type="EMBL" id="EGG18698.1"/>
    </source>
</evidence>
<dbReference type="Proteomes" id="UP000007797">
    <property type="component" value="Unassembled WGS sequence"/>
</dbReference>
<dbReference type="SMART" id="SM00248">
    <property type="entry name" value="ANK"/>
    <property type="match status" value="7"/>
</dbReference>
<protein>
    <recommendedName>
        <fullName evidence="3">Ankyrin repeat-containing protein</fullName>
    </recommendedName>
</protein>
<proteinExistence type="predicted"/>
<keyword evidence="2" id="KW-1185">Reference proteome</keyword>
<sequence>MNDYSRSTNHQPPATTTTTTAMMTTRVTLFKSLIGSTYIRQKIFKHVREIGISNMIYRGTSTSTTPLCGRDIIKLSHLEMISKYGMSRDFIKHYLPNKDQVLIKRRWYVISRYCSHPNATLDTLLHLLEWSPEYDPQDQVEYCHQDLVYNVASRGHRDILELLLKRYPNIINYIDRIQTYSPKRNTVLDIAAFNGYLSTIQLLSSIKQVKGATKAIDWASENGHYEVVIYLSQNRSEGCTTEAINWASRNGHLDIVKYLSSHRSEGCTTDAFDGAAERGQLHVLKWLHENRSEGGTSTAMDRACAYGYFEVVQWLYQNGYRECTTSAMDRAAENGHLNIIQYLNTNTTKGCTAYALNYAKNINIFQFLHENGKICTNQAMDNHALKGDLDIVKFIHFNCTEGGTEKCIINACKSGNIDLIKVCDMKEVCSTFAVDAAMQKNCSLEIIKYLDKECNLSGLSGAIKNGRLDIIQYLHQRFPKSPRIWTNSVLKVASRYGQLDIVKFLHENRTEKYNTNDMDLAAKYNHLDVVKVCRVFLHFNRTKGCSYKAIDWTSDIEVVKFLHFNRTEGCSTDAMDNAARNNNLELIKFLHQNRSEGCTDQALWGSKNHPDIYHYLLSNKIIPVELIKKGRPITIQYEEDCFEIIDLVNKYYCI</sequence>
<dbReference type="PANTHER" id="PTHR46586">
    <property type="entry name" value="ANKYRIN REPEAT-CONTAINING PROTEIN"/>
    <property type="match status" value="1"/>
</dbReference>
<organism evidence="1 2">
    <name type="scientific">Cavenderia fasciculata</name>
    <name type="common">Slime mold</name>
    <name type="synonym">Dictyostelium fasciculatum</name>
    <dbReference type="NCBI Taxonomy" id="261658"/>
    <lineage>
        <taxon>Eukaryota</taxon>
        <taxon>Amoebozoa</taxon>
        <taxon>Evosea</taxon>
        <taxon>Eumycetozoa</taxon>
        <taxon>Dictyostelia</taxon>
        <taxon>Acytosteliales</taxon>
        <taxon>Cavenderiaceae</taxon>
        <taxon>Cavenderia</taxon>
    </lineage>
</organism>
<dbReference type="AlphaFoldDB" id="F4Q1J7"/>
<evidence type="ECO:0008006" key="3">
    <source>
        <dbReference type="Google" id="ProtNLM"/>
    </source>
</evidence>
<reference evidence="2" key="1">
    <citation type="journal article" date="2011" name="Genome Res.">
        <title>Phylogeny-wide analysis of social amoeba genomes highlights ancient origins for complex intercellular communication.</title>
        <authorList>
            <person name="Heidel A.J."/>
            <person name="Lawal H.M."/>
            <person name="Felder M."/>
            <person name="Schilde C."/>
            <person name="Helps N.R."/>
            <person name="Tunggal B."/>
            <person name="Rivero F."/>
            <person name="John U."/>
            <person name="Schleicher M."/>
            <person name="Eichinger L."/>
            <person name="Platzer M."/>
            <person name="Noegel A.A."/>
            <person name="Schaap P."/>
            <person name="Gloeckner G."/>
        </authorList>
    </citation>
    <scope>NUCLEOTIDE SEQUENCE [LARGE SCALE GENOMIC DNA]</scope>
    <source>
        <strain evidence="2">SH3</strain>
    </source>
</reference>
<dbReference type="SUPFAM" id="SSF140860">
    <property type="entry name" value="Pseudo ankyrin repeat-like"/>
    <property type="match status" value="1"/>
</dbReference>
<dbReference type="STRING" id="1054147.F4Q1J7"/>
<dbReference type="RefSeq" id="XP_004366602.1">
    <property type="nucleotide sequence ID" value="XM_004366545.1"/>
</dbReference>
<dbReference type="InterPro" id="IPR036770">
    <property type="entry name" value="Ankyrin_rpt-contain_sf"/>
</dbReference>
<dbReference type="Gene3D" id="1.25.40.20">
    <property type="entry name" value="Ankyrin repeat-containing domain"/>
    <property type="match status" value="3"/>
</dbReference>